<evidence type="ECO:0000256" key="6">
    <source>
        <dbReference type="PROSITE-ProRule" id="PRU01016"/>
    </source>
</evidence>
<reference evidence="11" key="1">
    <citation type="journal article" date="2019" name="Int. J. Syst. Evol. Microbiol.">
        <title>The Global Catalogue of Microorganisms (GCM) 10K type strain sequencing project: providing services to taxonomists for standard genome sequencing and annotation.</title>
        <authorList>
            <consortium name="The Broad Institute Genomics Platform"/>
            <consortium name="The Broad Institute Genome Sequencing Center for Infectious Disease"/>
            <person name="Wu L."/>
            <person name="Ma J."/>
        </authorList>
    </citation>
    <scope>NUCLEOTIDE SEQUENCE [LARGE SCALE GENOMIC DNA]</scope>
    <source>
        <strain evidence="11">KCTC 52239</strain>
    </source>
</reference>
<dbReference type="Gene3D" id="3.90.120.10">
    <property type="entry name" value="DNA Methylase, subunit A, domain 2"/>
    <property type="match status" value="1"/>
</dbReference>
<comment type="similarity">
    <text evidence="6 7">Belongs to the class I-like SAM-binding methyltransferase superfamily. C5-methyltransferase family.</text>
</comment>
<dbReference type="PANTHER" id="PTHR10629">
    <property type="entry name" value="CYTOSINE-SPECIFIC METHYLTRANSFERASE"/>
    <property type="match status" value="1"/>
</dbReference>
<name>A0ABV7IBU8_9RHOB</name>
<keyword evidence="1 6" id="KW-0489">Methyltransferase</keyword>
<dbReference type="InterPro" id="IPR050390">
    <property type="entry name" value="C5-Methyltransferase"/>
</dbReference>
<dbReference type="PRINTS" id="PR00105">
    <property type="entry name" value="C5METTRFRASE"/>
</dbReference>
<evidence type="ECO:0000256" key="3">
    <source>
        <dbReference type="ARBA" id="ARBA00022691"/>
    </source>
</evidence>
<dbReference type="GO" id="GO:0032259">
    <property type="term" value="P:methylation"/>
    <property type="evidence" value="ECO:0007669"/>
    <property type="project" value="UniProtKB-KW"/>
</dbReference>
<organism evidence="10 11">
    <name type="scientific">Paracoccus fontiphilus</name>
    <dbReference type="NCBI Taxonomy" id="1815556"/>
    <lineage>
        <taxon>Bacteria</taxon>
        <taxon>Pseudomonadati</taxon>
        <taxon>Pseudomonadota</taxon>
        <taxon>Alphaproteobacteria</taxon>
        <taxon>Rhodobacterales</taxon>
        <taxon>Paracoccaceae</taxon>
        <taxon>Paracoccus</taxon>
    </lineage>
</organism>
<dbReference type="Proteomes" id="UP001595557">
    <property type="component" value="Unassembled WGS sequence"/>
</dbReference>
<feature type="active site" evidence="6">
    <location>
        <position position="80"/>
    </location>
</feature>
<evidence type="ECO:0000256" key="9">
    <source>
        <dbReference type="SAM" id="MobiDB-lite"/>
    </source>
</evidence>
<proteinExistence type="inferred from homology"/>
<keyword evidence="11" id="KW-1185">Reference proteome</keyword>
<dbReference type="RefSeq" id="WP_377706702.1">
    <property type="nucleotide sequence ID" value="NZ_JBHRTE010000010.1"/>
</dbReference>
<keyword evidence="2 6" id="KW-0808">Transferase</keyword>
<evidence type="ECO:0000256" key="4">
    <source>
        <dbReference type="ARBA" id="ARBA00022747"/>
    </source>
</evidence>
<protein>
    <recommendedName>
        <fullName evidence="8">Cytosine-specific methyltransferase</fullName>
        <ecNumber evidence="8">2.1.1.37</ecNumber>
    </recommendedName>
</protein>
<comment type="caution">
    <text evidence="10">The sequence shown here is derived from an EMBL/GenBank/DDBJ whole genome shotgun (WGS) entry which is preliminary data.</text>
</comment>
<accession>A0ABV7IBU8</accession>
<evidence type="ECO:0000256" key="5">
    <source>
        <dbReference type="ARBA" id="ARBA00047422"/>
    </source>
</evidence>
<dbReference type="Gene3D" id="3.40.50.150">
    <property type="entry name" value="Vaccinia Virus protein VP39"/>
    <property type="match status" value="1"/>
</dbReference>
<dbReference type="EC" id="2.1.1.37" evidence="8"/>
<sequence length="419" mass="46164">MLKAVSLFTGVGGLDFGFEAAGFETAVALDNDAAACRTVRLNRDWPVLEGDIHDIPSSTIMETAGLAAGEADVLIGGPPCQPFSKSSYWVSGDSLRLDDPRADTLTAYLRVLRDLQPKAFLLENVPGLIYKGKDEGFQHLARGIALINEECGTNYKVAWKAINTAHYGVPQIRERVFLVGSREGRGFDFPSPTHTAPENTNLPDGHLEPYRTAWDAIGDLPALPNEPSLTVGGKWGELLPSIPEGRNYLWHTNRNGGLPLFGWRTRYWSFLLKLAKNQPSWTIQAQPGSAIGPFHWNNRKLSVREMCRLQTLPGGLKFECGRLDAQRQLGNAVPSLIAEILGREIRRQLLDDDTDLGALKLLQPVREPVPAPEPVSPVSEKYLSLAGGHADHPGKRRRQTKGLVGKVDPAKRLFERFAE</sequence>
<dbReference type="Pfam" id="PF00145">
    <property type="entry name" value="DNA_methylase"/>
    <property type="match status" value="1"/>
</dbReference>
<dbReference type="NCBIfam" id="TIGR00675">
    <property type="entry name" value="dcm"/>
    <property type="match status" value="1"/>
</dbReference>
<feature type="region of interest" description="Disordered" evidence="9">
    <location>
        <begin position="385"/>
        <end position="404"/>
    </location>
</feature>
<dbReference type="PANTHER" id="PTHR10629:SF52">
    <property type="entry name" value="DNA (CYTOSINE-5)-METHYLTRANSFERASE 1"/>
    <property type="match status" value="1"/>
</dbReference>
<evidence type="ECO:0000313" key="11">
    <source>
        <dbReference type="Proteomes" id="UP001595557"/>
    </source>
</evidence>
<dbReference type="PROSITE" id="PS00094">
    <property type="entry name" value="C5_MTASE_1"/>
    <property type="match status" value="1"/>
</dbReference>
<evidence type="ECO:0000256" key="8">
    <source>
        <dbReference type="RuleBase" id="RU000417"/>
    </source>
</evidence>
<evidence type="ECO:0000256" key="1">
    <source>
        <dbReference type="ARBA" id="ARBA00022603"/>
    </source>
</evidence>
<keyword evidence="4" id="KW-0680">Restriction system</keyword>
<comment type="catalytic activity">
    <reaction evidence="5 8">
        <text>a 2'-deoxycytidine in DNA + S-adenosyl-L-methionine = a 5-methyl-2'-deoxycytidine in DNA + S-adenosyl-L-homocysteine + H(+)</text>
        <dbReference type="Rhea" id="RHEA:13681"/>
        <dbReference type="Rhea" id="RHEA-COMP:11369"/>
        <dbReference type="Rhea" id="RHEA-COMP:11370"/>
        <dbReference type="ChEBI" id="CHEBI:15378"/>
        <dbReference type="ChEBI" id="CHEBI:57856"/>
        <dbReference type="ChEBI" id="CHEBI:59789"/>
        <dbReference type="ChEBI" id="CHEBI:85452"/>
        <dbReference type="ChEBI" id="CHEBI:85454"/>
        <dbReference type="EC" id="2.1.1.37"/>
    </reaction>
</comment>
<evidence type="ECO:0000256" key="2">
    <source>
        <dbReference type="ARBA" id="ARBA00022679"/>
    </source>
</evidence>
<evidence type="ECO:0000313" key="10">
    <source>
        <dbReference type="EMBL" id="MFC3166988.1"/>
    </source>
</evidence>
<dbReference type="EMBL" id="JBHRTE010000010">
    <property type="protein sequence ID" value="MFC3166988.1"/>
    <property type="molecule type" value="Genomic_DNA"/>
</dbReference>
<evidence type="ECO:0000256" key="7">
    <source>
        <dbReference type="RuleBase" id="RU000416"/>
    </source>
</evidence>
<dbReference type="SUPFAM" id="SSF53335">
    <property type="entry name" value="S-adenosyl-L-methionine-dependent methyltransferases"/>
    <property type="match status" value="1"/>
</dbReference>
<dbReference type="GO" id="GO:0003886">
    <property type="term" value="F:DNA (cytosine-5-)-methyltransferase activity"/>
    <property type="evidence" value="ECO:0007669"/>
    <property type="project" value="UniProtKB-EC"/>
</dbReference>
<gene>
    <name evidence="10" type="ORF">ACFOD7_02885</name>
</gene>
<dbReference type="InterPro" id="IPR018117">
    <property type="entry name" value="C5_DNA_meth_AS"/>
</dbReference>
<keyword evidence="3 6" id="KW-0949">S-adenosyl-L-methionine</keyword>
<dbReference type="PROSITE" id="PS51679">
    <property type="entry name" value="SAM_MT_C5"/>
    <property type="match status" value="1"/>
</dbReference>
<dbReference type="InterPro" id="IPR029063">
    <property type="entry name" value="SAM-dependent_MTases_sf"/>
</dbReference>
<dbReference type="InterPro" id="IPR001525">
    <property type="entry name" value="C5_MeTfrase"/>
</dbReference>